<evidence type="ECO:0000313" key="13">
    <source>
        <dbReference type="RefSeq" id="XP_032823621.1"/>
    </source>
</evidence>
<dbReference type="SMART" id="SM00967">
    <property type="entry name" value="SpoU_sub_bind"/>
    <property type="match status" value="1"/>
</dbReference>
<evidence type="ECO:0000256" key="8">
    <source>
        <dbReference type="ARBA" id="ARBA00023128"/>
    </source>
</evidence>
<feature type="compositionally biased region" description="Low complexity" evidence="10">
    <location>
        <begin position="539"/>
        <end position="551"/>
    </location>
</feature>
<feature type="compositionally biased region" description="Basic and acidic residues" evidence="10">
    <location>
        <begin position="558"/>
        <end position="568"/>
    </location>
</feature>
<dbReference type="Gene3D" id="3.30.1330.30">
    <property type="match status" value="1"/>
</dbReference>
<feature type="compositionally biased region" description="Acidic residues" evidence="10">
    <location>
        <begin position="76"/>
        <end position="87"/>
    </location>
</feature>
<dbReference type="Pfam" id="PF00588">
    <property type="entry name" value="SpoU_methylase"/>
    <property type="match status" value="1"/>
</dbReference>
<sequence length="758" mass="81917">MLRGARFLLAAASRPRCRALHSYATEAESVRSGLLPSSSSPLRLALASASCRRQFHTGIARSAKSSAQGGDRFELPDDNDDHDDDDDVVKRASGVRSRVRARRGRAVAADFEDDDNFFAKIEAQSERSGGSAAPVQERRPRKPRHELHEEDFEELEGGRRGGGGGRGGDGEFSSREATTGSRAFGQATFGKPNANPRRGDSWDEGGDGGRLQEDERGQRGGHVKQSKGRAPHRETASHYGRSDDTYDNDGDDDDAYLKRATPARATGGGQARARDDGDYSHRAKDDFAVDYGYKRRDGERGESGYKRRDRGDYDHRPREGGDYGYKAKDRGDFGYKRKDGGGGGGGGGGGSAGDGGYGYRARNSGGSDYGYKAKDDFGVNYGYRGKNGGDRGYDRGRDQRGPPGKARGFSAGAPWEKSGERGPWRRSDPVSGHRSEDAGDGDMLFGIAPVHMALLHGHREFRRLLLNRKRNPERPELQELLRLAAERGIETELVNRRQLDELSEGRPNQGVCLEASRRDFMDYDALFAGSADVVSAGAAEVAPASQGEPEPAGGGEESSDRQAEDPVKAEVATDDPAAGSPASETVADGGKRRLWVVINEVNDPMNLGAVLRSTYFMGVETVLITKQNSCSLTPTVSKASAGTVEVMDIYTTGRLPQVLQEKAKQGWQIVGTVGYAKSTGSAVPVVPCDQYQLKAPTILLIGNEGYGLPQELLALCDVLLTIEPRRELHRGIESLNLSVATGILLYNLLGKAAEEKQE</sequence>
<dbReference type="InterPro" id="IPR047182">
    <property type="entry name" value="MRM1"/>
</dbReference>
<comment type="similarity">
    <text evidence="2">Belongs to the class IV-like SAM-binding methyltransferase superfamily. RNA methyltransferase TrmH family.</text>
</comment>
<evidence type="ECO:0000256" key="4">
    <source>
        <dbReference type="ARBA" id="ARBA00022603"/>
    </source>
</evidence>
<evidence type="ECO:0000256" key="2">
    <source>
        <dbReference type="ARBA" id="ARBA00007228"/>
    </source>
</evidence>
<keyword evidence="12" id="KW-1185">Reference proteome</keyword>
<organism evidence="12 13">
    <name type="scientific">Petromyzon marinus</name>
    <name type="common">Sea lamprey</name>
    <dbReference type="NCBI Taxonomy" id="7757"/>
    <lineage>
        <taxon>Eukaryota</taxon>
        <taxon>Metazoa</taxon>
        <taxon>Chordata</taxon>
        <taxon>Craniata</taxon>
        <taxon>Vertebrata</taxon>
        <taxon>Cyclostomata</taxon>
        <taxon>Hyperoartia</taxon>
        <taxon>Petromyzontiformes</taxon>
        <taxon>Petromyzontidae</taxon>
        <taxon>Petromyzon</taxon>
    </lineage>
</organism>
<evidence type="ECO:0000256" key="9">
    <source>
        <dbReference type="ARBA" id="ARBA00034881"/>
    </source>
</evidence>
<evidence type="ECO:0000313" key="12">
    <source>
        <dbReference type="Proteomes" id="UP001318040"/>
    </source>
</evidence>
<dbReference type="InterPro" id="IPR047261">
    <property type="entry name" value="MRM1_MeTrfase_dom"/>
</dbReference>
<dbReference type="InterPro" id="IPR013123">
    <property type="entry name" value="SpoU_subst-bd"/>
</dbReference>
<proteinExistence type="inferred from homology"/>
<comment type="subcellular location">
    <subcellularLocation>
        <location evidence="1">Mitochondrion</location>
    </subcellularLocation>
</comment>
<keyword evidence="4 13" id="KW-0489">Methyltransferase</keyword>
<dbReference type="InterPro" id="IPR001537">
    <property type="entry name" value="SpoU_MeTrfase"/>
</dbReference>
<feature type="region of interest" description="Disordered" evidence="10">
    <location>
        <begin position="122"/>
        <end position="438"/>
    </location>
</feature>
<dbReference type="RefSeq" id="XP_032823621.1">
    <property type="nucleotide sequence ID" value="XM_032967730.1"/>
</dbReference>
<feature type="compositionally biased region" description="Basic and acidic residues" evidence="10">
    <location>
        <begin position="417"/>
        <end position="437"/>
    </location>
</feature>
<keyword evidence="5" id="KW-0808">Transferase</keyword>
<dbReference type="AlphaFoldDB" id="A0AAJ7TV85"/>
<keyword evidence="3" id="KW-0698">rRNA processing</keyword>
<dbReference type="PANTHER" id="PTHR46103">
    <property type="entry name" value="RRNA METHYLTRANSFERASE 1, MITOCHONDRIAL"/>
    <property type="match status" value="1"/>
</dbReference>
<feature type="compositionally biased region" description="Basic and acidic residues" evidence="10">
    <location>
        <begin position="387"/>
        <end position="400"/>
    </location>
</feature>
<accession>A0AAJ7TV85</accession>
<feature type="compositionally biased region" description="Basic and acidic residues" evidence="10">
    <location>
        <begin position="231"/>
        <end position="244"/>
    </location>
</feature>
<name>A0AAJ7TV85_PETMA</name>
<dbReference type="KEGG" id="pmrn:116950176"/>
<feature type="region of interest" description="Disordered" evidence="10">
    <location>
        <begin position="539"/>
        <end position="586"/>
    </location>
</feature>
<keyword evidence="8" id="KW-0496">Mitochondrion</keyword>
<evidence type="ECO:0000256" key="3">
    <source>
        <dbReference type="ARBA" id="ARBA00022552"/>
    </source>
</evidence>
<dbReference type="GO" id="GO:0003723">
    <property type="term" value="F:RNA binding"/>
    <property type="evidence" value="ECO:0007669"/>
    <property type="project" value="InterPro"/>
</dbReference>
<dbReference type="GO" id="GO:0016435">
    <property type="term" value="F:rRNA (guanine) methyltransferase activity"/>
    <property type="evidence" value="ECO:0007669"/>
    <property type="project" value="TreeGrafter"/>
</dbReference>
<reference evidence="13" key="1">
    <citation type="submission" date="2025-08" db="UniProtKB">
        <authorList>
            <consortium name="RefSeq"/>
        </authorList>
    </citation>
    <scope>IDENTIFICATION</scope>
    <source>
        <tissue evidence="13">Sperm</tissue>
    </source>
</reference>
<dbReference type="InterPro" id="IPR029026">
    <property type="entry name" value="tRNA_m1G_MTases_N"/>
</dbReference>
<feature type="compositionally biased region" description="Basic residues" evidence="10">
    <location>
        <begin position="219"/>
        <end position="230"/>
    </location>
</feature>
<feature type="compositionally biased region" description="Basic and acidic residues" evidence="10">
    <location>
        <begin position="272"/>
        <end position="340"/>
    </location>
</feature>
<dbReference type="PANTHER" id="PTHR46103:SF1">
    <property type="entry name" value="RRNA METHYLTRANSFERASE 1, MITOCHONDRIAL"/>
    <property type="match status" value="1"/>
</dbReference>
<protein>
    <recommendedName>
        <fullName evidence="9">rRNA methyltransferase 1, mitochondrial</fullName>
    </recommendedName>
</protein>
<evidence type="ECO:0000256" key="10">
    <source>
        <dbReference type="SAM" id="MobiDB-lite"/>
    </source>
</evidence>
<dbReference type="Pfam" id="PF08032">
    <property type="entry name" value="SpoU_sub_bind"/>
    <property type="match status" value="1"/>
</dbReference>
<feature type="region of interest" description="Disordered" evidence="10">
    <location>
        <begin position="60"/>
        <end position="89"/>
    </location>
</feature>
<evidence type="ECO:0000256" key="6">
    <source>
        <dbReference type="ARBA" id="ARBA00022691"/>
    </source>
</evidence>
<dbReference type="SUPFAM" id="SSF75217">
    <property type="entry name" value="alpha/beta knot"/>
    <property type="match status" value="1"/>
</dbReference>
<dbReference type="Proteomes" id="UP001318040">
    <property type="component" value="Chromosome 38"/>
</dbReference>
<dbReference type="InterPro" id="IPR029064">
    <property type="entry name" value="Ribosomal_eL30-like_sf"/>
</dbReference>
<keyword evidence="7" id="KW-0809">Transit peptide</keyword>
<gene>
    <name evidence="13" type="primary">MRM1</name>
</gene>
<dbReference type="InterPro" id="IPR029028">
    <property type="entry name" value="Alpha/beta_knot_MTases"/>
</dbReference>
<feature type="compositionally biased region" description="Gly residues" evidence="10">
    <location>
        <begin position="341"/>
        <end position="358"/>
    </location>
</feature>
<feature type="domain" description="RNA 2-O ribose methyltransferase substrate binding" evidence="11">
    <location>
        <begin position="443"/>
        <end position="521"/>
    </location>
</feature>
<dbReference type="CTD" id="79922"/>
<dbReference type="SUPFAM" id="SSF55315">
    <property type="entry name" value="L30e-like"/>
    <property type="match status" value="1"/>
</dbReference>
<evidence type="ECO:0000256" key="7">
    <source>
        <dbReference type="ARBA" id="ARBA00022946"/>
    </source>
</evidence>
<evidence type="ECO:0000259" key="11">
    <source>
        <dbReference type="SMART" id="SM00967"/>
    </source>
</evidence>
<evidence type="ECO:0000256" key="5">
    <source>
        <dbReference type="ARBA" id="ARBA00022679"/>
    </source>
</evidence>
<dbReference type="GO" id="GO:0005739">
    <property type="term" value="C:mitochondrion"/>
    <property type="evidence" value="ECO:0007669"/>
    <property type="project" value="UniProtKB-SubCell"/>
</dbReference>
<dbReference type="Gene3D" id="3.40.1280.10">
    <property type="match status" value="1"/>
</dbReference>
<keyword evidence="6" id="KW-0949">S-adenosyl-L-methionine</keyword>
<feature type="compositionally biased region" description="Acidic residues" evidence="10">
    <location>
        <begin position="245"/>
        <end position="254"/>
    </location>
</feature>
<dbReference type="CDD" id="cd18105">
    <property type="entry name" value="SpoU-like_MRM1"/>
    <property type="match status" value="1"/>
</dbReference>
<evidence type="ECO:0000256" key="1">
    <source>
        <dbReference type="ARBA" id="ARBA00004173"/>
    </source>
</evidence>